<gene>
    <name evidence="1" type="ORF">LNO68_02255</name>
    <name evidence="2" type="ORF">LNO71_01825</name>
</gene>
<sequence>MYNLKQTYCTINFAKEKIDFVLSTNRDQSINLLRQVSIKNQNYYDETKIINKRLLLEKIRHQIDLFNQKNKMEIKKVILNFDSLINDLKTNQINTAPISYLSADQFDNEIKKFVLNQQRTRPVNEQLVNYKVFQTIDRQSRKIADQLEVGKEYYAVILTYTSKSGLIPEIRDILKTLNVKISSISTQEINYQASQQVKDINDTIVVDMVENFTNLNIYLDGNYVITKRINLGIKQVKENLIKSLNAKNYNKDANNNRDINEIVNMYFNNDLLSLNEDNKFNLLIKTNKEFLSYQYLSKADLDILIQKQLVHIVDFINKELELVKKEFNKPIKEIIINTINNYAIANNLLNKDGELINDVDISKLYPPKLWDYKNEFMQSYLAIKRQYEHDCSINKIDNYITTPHDYNFDHESDRKAMILSINKELANIISKIAIK</sequence>
<evidence type="ECO:0000313" key="3">
    <source>
        <dbReference type="Proteomes" id="UP001216384"/>
    </source>
</evidence>
<dbReference type="Proteomes" id="UP001216384">
    <property type="component" value="Unassembled WGS sequence"/>
</dbReference>
<reference evidence="2 4" key="1">
    <citation type="submission" date="2021-11" db="EMBL/GenBank/DDBJ databases">
        <title>Description of Mycoplasma bradburyaesp. nov.from sea birds: a tribute to a great mycoplasmologist.</title>
        <authorList>
            <person name="Ramirez A.S."/>
            <person name="Poveda C."/>
            <person name="Suarez-Perez A."/>
            <person name="Rosales R.S."/>
            <person name="Dijkman R."/>
            <person name="Feberwee A."/>
            <person name="Spergser J."/>
            <person name="Szostak M.P."/>
            <person name="Ressel L."/>
            <person name="Calabuig P."/>
            <person name="Catania S."/>
            <person name="Gobbo F."/>
            <person name="Timofte D."/>
            <person name="Poveda J.B."/>
        </authorList>
    </citation>
    <scope>NUCLEOTIDE SEQUENCE</scope>
    <source>
        <strain evidence="1 4">T158</strain>
        <strain evidence="2">T264</strain>
    </source>
</reference>
<proteinExistence type="predicted"/>
<dbReference type="Proteomes" id="UP001220940">
    <property type="component" value="Unassembled WGS sequence"/>
</dbReference>
<comment type="caution">
    <text evidence="2">The sequence shown here is derived from an EMBL/GenBank/DDBJ whole genome shotgun (WGS) entry which is preliminary data.</text>
</comment>
<accession>A0AAW6HNW7</accession>
<organism evidence="2 3">
    <name type="scientific">Mycoplasma bradburyae</name>
    <dbReference type="NCBI Taxonomy" id="2963128"/>
    <lineage>
        <taxon>Bacteria</taxon>
        <taxon>Bacillati</taxon>
        <taxon>Mycoplasmatota</taxon>
        <taxon>Mollicutes</taxon>
        <taxon>Mycoplasmataceae</taxon>
        <taxon>Mycoplasma</taxon>
    </lineage>
</organism>
<dbReference type="RefSeq" id="WP_255034970.1">
    <property type="nucleotide sequence ID" value="NZ_CP101414.1"/>
</dbReference>
<protein>
    <submittedName>
        <fullName evidence="2">Uncharacterized protein</fullName>
    </submittedName>
</protein>
<dbReference type="EMBL" id="JAJHZM010000011">
    <property type="protein sequence ID" value="MDC4182005.1"/>
    <property type="molecule type" value="Genomic_DNA"/>
</dbReference>
<evidence type="ECO:0000313" key="1">
    <source>
        <dbReference type="EMBL" id="MDC4182005.1"/>
    </source>
</evidence>
<dbReference type="AlphaFoldDB" id="A0AAW6HNW7"/>
<evidence type="ECO:0000313" key="4">
    <source>
        <dbReference type="Proteomes" id="UP001220940"/>
    </source>
</evidence>
<dbReference type="EMBL" id="JAJHZP010000013">
    <property type="protein sequence ID" value="MDC4183379.1"/>
    <property type="molecule type" value="Genomic_DNA"/>
</dbReference>
<evidence type="ECO:0000313" key="2">
    <source>
        <dbReference type="EMBL" id="MDC4183379.1"/>
    </source>
</evidence>
<name>A0AAW6HNW7_9MOLU</name>
<keyword evidence="4" id="KW-1185">Reference proteome</keyword>